<proteinExistence type="predicted"/>
<name>A0ACB8VJ81_9TELE</name>
<comment type="caution">
    <text evidence="1">The sequence shown here is derived from an EMBL/GenBank/DDBJ whole genome shotgun (WGS) entry which is preliminary data.</text>
</comment>
<dbReference type="EMBL" id="CM041551">
    <property type="protein sequence ID" value="KAI3355536.1"/>
    <property type="molecule type" value="Genomic_DNA"/>
</dbReference>
<keyword evidence="2" id="KW-1185">Reference proteome</keyword>
<dbReference type="Proteomes" id="UP000831701">
    <property type="component" value="Chromosome 21"/>
</dbReference>
<gene>
    <name evidence="1" type="ORF">L3Q82_018361</name>
</gene>
<reference evidence="1" key="1">
    <citation type="submission" date="2022-04" db="EMBL/GenBank/DDBJ databases">
        <title>Jade perch genome.</title>
        <authorList>
            <person name="Chao B."/>
        </authorList>
    </citation>
    <scope>NUCLEOTIDE SEQUENCE</scope>
    <source>
        <strain evidence="1">CB-2022</strain>
    </source>
</reference>
<evidence type="ECO:0000313" key="2">
    <source>
        <dbReference type="Proteomes" id="UP000831701"/>
    </source>
</evidence>
<accession>A0ACB8VJ81</accession>
<evidence type="ECO:0000313" key="1">
    <source>
        <dbReference type="EMBL" id="KAI3355536.1"/>
    </source>
</evidence>
<protein>
    <submittedName>
        <fullName evidence="1">Uncharacterized protein</fullName>
    </submittedName>
</protein>
<sequence length="175" mass="19324">MDEQLRLPVLWKTSSLVPVPKKGYPVALNDYRPIALTSHIMKVMERLVLAHLRPKVCSSQGPLQFVYHCQVGVDDSITYLLQRAYSSVDRPDTTVRLQQHPAQTADGETGGHAGGCVPRLMDQLTWCSLSEISCASLASALKSNPSHLRELELSENKLQDSGVKLLCGFLESPQL</sequence>
<organism evidence="1 2">
    <name type="scientific">Scortum barcoo</name>
    <name type="common">barcoo grunter</name>
    <dbReference type="NCBI Taxonomy" id="214431"/>
    <lineage>
        <taxon>Eukaryota</taxon>
        <taxon>Metazoa</taxon>
        <taxon>Chordata</taxon>
        <taxon>Craniata</taxon>
        <taxon>Vertebrata</taxon>
        <taxon>Euteleostomi</taxon>
        <taxon>Actinopterygii</taxon>
        <taxon>Neopterygii</taxon>
        <taxon>Teleostei</taxon>
        <taxon>Neoteleostei</taxon>
        <taxon>Acanthomorphata</taxon>
        <taxon>Eupercaria</taxon>
        <taxon>Centrarchiformes</taxon>
        <taxon>Terapontoidei</taxon>
        <taxon>Terapontidae</taxon>
        <taxon>Scortum</taxon>
    </lineage>
</organism>